<gene>
    <name evidence="1" type="ORF">H109_06216</name>
</gene>
<feature type="non-terminal residue" evidence="1">
    <location>
        <position position="144"/>
    </location>
</feature>
<comment type="caution">
    <text evidence="1">The sequence shown here is derived from an EMBL/GenBank/DDBJ whole genome shotgun (WGS) entry which is preliminary data.</text>
</comment>
<name>A0A059J301_TRIIM</name>
<dbReference type="HOGENOM" id="CLU_121500_1_0_1"/>
<keyword evidence="2" id="KW-1185">Reference proteome</keyword>
<reference evidence="1 2" key="1">
    <citation type="submission" date="2014-02" db="EMBL/GenBank/DDBJ databases">
        <title>The Genome Sequence of Trichophyton interdigitale MR816.</title>
        <authorList>
            <consortium name="The Broad Institute Genomics Platform"/>
            <person name="Cuomo C.A."/>
            <person name="White T.C."/>
            <person name="Graser Y."/>
            <person name="Martinez-Rossi N."/>
            <person name="Heitman J."/>
            <person name="Young S.K."/>
            <person name="Zeng Q."/>
            <person name="Gargeya S."/>
            <person name="Abouelleil A."/>
            <person name="Alvarado L."/>
            <person name="Chapman S.B."/>
            <person name="Gainer-Dewar J."/>
            <person name="Goldberg J."/>
            <person name="Griggs A."/>
            <person name="Gujja S."/>
            <person name="Hansen M."/>
            <person name="Howarth C."/>
            <person name="Imamovic A."/>
            <person name="Larimer J."/>
            <person name="Martinez D."/>
            <person name="Murphy C."/>
            <person name="Pearson M.D."/>
            <person name="Persinoti G."/>
            <person name="Poon T."/>
            <person name="Priest M."/>
            <person name="Roberts A.D."/>
            <person name="Saif S."/>
            <person name="Shea T.D."/>
            <person name="Sykes S.N."/>
            <person name="Wortman J."/>
            <person name="Nusbaum C."/>
            <person name="Birren B."/>
        </authorList>
    </citation>
    <scope>NUCLEOTIDE SEQUENCE [LARGE SCALE GENOMIC DNA]</scope>
    <source>
        <strain evidence="1 2">MR816</strain>
    </source>
</reference>
<evidence type="ECO:0000313" key="2">
    <source>
        <dbReference type="Proteomes" id="UP000024533"/>
    </source>
</evidence>
<dbReference type="Proteomes" id="UP000024533">
    <property type="component" value="Unassembled WGS sequence"/>
</dbReference>
<dbReference type="EMBL" id="AOKY01000392">
    <property type="protein sequence ID" value="KDB21867.1"/>
    <property type="molecule type" value="Genomic_DNA"/>
</dbReference>
<evidence type="ECO:0000313" key="1">
    <source>
        <dbReference type="EMBL" id="KDB21867.1"/>
    </source>
</evidence>
<dbReference type="AlphaFoldDB" id="A0A059J301"/>
<proteinExistence type="predicted"/>
<accession>A0A059J301</accession>
<sequence>MLNDTGSDLLIVFDTDLIILGIPPTYMGFGPPIGIVTAGGSVLVEIQLLNFQREPIPGWTFEEAVVVLSRSSEGAVRLSGNGMRQCLYFATAPGNTQLYVSQEKKWDCPAASRIWDAFPSDNGRMGVYSKIALNNGQRLARECK</sequence>
<dbReference type="OrthoDB" id="4173282at2759"/>
<organism evidence="1 2">
    <name type="scientific">Trichophyton interdigitale (strain MR816)</name>
    <dbReference type="NCBI Taxonomy" id="1215338"/>
    <lineage>
        <taxon>Eukaryota</taxon>
        <taxon>Fungi</taxon>
        <taxon>Dikarya</taxon>
        <taxon>Ascomycota</taxon>
        <taxon>Pezizomycotina</taxon>
        <taxon>Eurotiomycetes</taxon>
        <taxon>Eurotiomycetidae</taxon>
        <taxon>Onygenales</taxon>
        <taxon>Arthrodermataceae</taxon>
        <taxon>Trichophyton</taxon>
    </lineage>
</organism>
<dbReference type="STRING" id="1215338.A0A059J301"/>
<protein>
    <submittedName>
        <fullName evidence="1">Uncharacterized protein</fullName>
    </submittedName>
</protein>